<dbReference type="Gene3D" id="3.90.1150.10">
    <property type="entry name" value="Aspartate Aminotransferase, domain 1"/>
    <property type="match status" value="1"/>
</dbReference>
<feature type="domain" description="Aromatic amino acid beta-eliminating lyase/threonine aldolase" evidence="5">
    <location>
        <begin position="4"/>
        <end position="297"/>
    </location>
</feature>
<dbReference type="SUPFAM" id="SSF53383">
    <property type="entry name" value="PLP-dependent transferases"/>
    <property type="match status" value="1"/>
</dbReference>
<dbReference type="Gene3D" id="3.40.640.10">
    <property type="entry name" value="Type I PLP-dependent aspartate aminotransferase-like (Major domain)"/>
    <property type="match status" value="1"/>
</dbReference>
<evidence type="ECO:0000259" key="5">
    <source>
        <dbReference type="Pfam" id="PF01212"/>
    </source>
</evidence>
<keyword evidence="7" id="KW-1185">Reference proteome</keyword>
<dbReference type="InterPro" id="IPR001597">
    <property type="entry name" value="ArAA_b-elim_lyase/Thr_aldolase"/>
</dbReference>
<comment type="caution">
    <text evidence="6">The sequence shown here is derived from an EMBL/GenBank/DDBJ whole genome shotgun (WGS) entry which is preliminary data.</text>
</comment>
<sequence>MTANFRSDNESAVAGPVMEAIVAANEGAAHAYAEDDWSMRLDQAFSDLFETPTRVLPMATGTAANSIALATVTPPWGSVLCHRQAHVYSDESGAPEFYGHGLRLVPVDGALGRMSPDALAHAYAGCAGHGVHSYVPSAMTLTQSTESGTVYQPDDMAALNAQARGHGLATHLDGARFANAVVRLGCSPADTSWRAGVEMMSFGASKNGCMAAEALLFFGDERDSRYETAERMRKRGGHLFSKMRYVSAQLLAYINDGLWLELAGNANEQAARFAAMVARHAEAELEYPVEANEVFVRWSTDGFEALERAGIEFLTWPGQDDLGRFVFSHSTTAEDTDRLIAAMGG</sequence>
<gene>
    <name evidence="6" type="ORF">F3N42_03565</name>
</gene>
<protein>
    <submittedName>
        <fullName evidence="6">Low specificity L-threonine aldolase</fullName>
    </submittedName>
</protein>
<comment type="cofactor">
    <cofactor evidence="1">
        <name>pyridoxal 5'-phosphate</name>
        <dbReference type="ChEBI" id="CHEBI:597326"/>
    </cofactor>
</comment>
<evidence type="ECO:0000313" key="7">
    <source>
        <dbReference type="Proteomes" id="UP000325372"/>
    </source>
</evidence>
<dbReference type="RefSeq" id="WP_150863001.1">
    <property type="nucleotide sequence ID" value="NZ_VYXP01000002.1"/>
</dbReference>
<reference evidence="6 7" key="1">
    <citation type="submission" date="2019-09" db="EMBL/GenBank/DDBJ databases">
        <title>Wenzhouxiangella sp. Genome sequencing and assembly.</title>
        <authorList>
            <person name="Zhang R."/>
        </authorList>
    </citation>
    <scope>NUCLEOTIDE SEQUENCE [LARGE SCALE GENOMIC DNA]</scope>
    <source>
        <strain evidence="6 7">W260</strain>
    </source>
</reference>
<evidence type="ECO:0000256" key="3">
    <source>
        <dbReference type="ARBA" id="ARBA00011881"/>
    </source>
</evidence>
<dbReference type="InterPro" id="IPR015424">
    <property type="entry name" value="PyrdxlP-dep_Trfase"/>
</dbReference>
<evidence type="ECO:0000313" key="6">
    <source>
        <dbReference type="EMBL" id="KAA9133440.1"/>
    </source>
</evidence>
<comment type="subunit">
    <text evidence="3">Homotetramer.</text>
</comment>
<evidence type="ECO:0000256" key="2">
    <source>
        <dbReference type="ARBA" id="ARBA00006966"/>
    </source>
</evidence>
<evidence type="ECO:0000256" key="1">
    <source>
        <dbReference type="ARBA" id="ARBA00001933"/>
    </source>
</evidence>
<dbReference type="GO" id="GO:0016829">
    <property type="term" value="F:lyase activity"/>
    <property type="evidence" value="ECO:0007669"/>
    <property type="project" value="InterPro"/>
</dbReference>
<dbReference type="PANTHER" id="PTHR48097:SF5">
    <property type="entry name" value="LOW SPECIFICITY L-THREONINE ALDOLASE"/>
    <property type="match status" value="1"/>
</dbReference>
<dbReference type="InterPro" id="IPR015421">
    <property type="entry name" value="PyrdxlP-dep_Trfase_major"/>
</dbReference>
<keyword evidence="4" id="KW-0663">Pyridoxal phosphate</keyword>
<organism evidence="6 7">
    <name type="scientific">Marinihelvus fidelis</name>
    <dbReference type="NCBI Taxonomy" id="2613842"/>
    <lineage>
        <taxon>Bacteria</taxon>
        <taxon>Pseudomonadati</taxon>
        <taxon>Pseudomonadota</taxon>
        <taxon>Gammaproteobacteria</taxon>
        <taxon>Chromatiales</taxon>
        <taxon>Wenzhouxiangellaceae</taxon>
        <taxon>Marinihelvus</taxon>
    </lineage>
</organism>
<name>A0A5N0TEN0_9GAMM</name>
<proteinExistence type="inferred from homology"/>
<evidence type="ECO:0000256" key="4">
    <source>
        <dbReference type="ARBA" id="ARBA00022898"/>
    </source>
</evidence>
<comment type="similarity">
    <text evidence="2">Belongs to the threonine aldolase family.</text>
</comment>
<dbReference type="AlphaFoldDB" id="A0A5N0TEN0"/>
<dbReference type="Pfam" id="PF01212">
    <property type="entry name" value="Beta_elim_lyase"/>
    <property type="match status" value="1"/>
</dbReference>
<dbReference type="InterPro" id="IPR015422">
    <property type="entry name" value="PyrdxlP-dep_Trfase_small"/>
</dbReference>
<accession>A0A5N0TEN0</accession>
<dbReference type="EMBL" id="VYXP01000002">
    <property type="protein sequence ID" value="KAA9133440.1"/>
    <property type="molecule type" value="Genomic_DNA"/>
</dbReference>
<dbReference type="GO" id="GO:0006520">
    <property type="term" value="P:amino acid metabolic process"/>
    <property type="evidence" value="ECO:0007669"/>
    <property type="project" value="InterPro"/>
</dbReference>
<dbReference type="Proteomes" id="UP000325372">
    <property type="component" value="Unassembled WGS sequence"/>
</dbReference>
<dbReference type="PANTHER" id="PTHR48097">
    <property type="entry name" value="L-THREONINE ALDOLASE-RELATED"/>
    <property type="match status" value="1"/>
</dbReference>